<gene>
    <name evidence="2" type="ORF">PHLGIDRAFT_14688</name>
</gene>
<feature type="transmembrane region" description="Helical" evidence="1">
    <location>
        <begin position="71"/>
        <end position="89"/>
    </location>
</feature>
<keyword evidence="1" id="KW-0812">Transmembrane</keyword>
<feature type="non-terminal residue" evidence="2">
    <location>
        <position position="352"/>
    </location>
</feature>
<dbReference type="AlphaFoldDB" id="A0A0C3S8B3"/>
<keyword evidence="3" id="KW-1185">Reference proteome</keyword>
<keyword evidence="1" id="KW-0472">Membrane</keyword>
<dbReference type="STRING" id="745531.A0A0C3S8B3"/>
<feature type="transmembrane region" description="Helical" evidence="1">
    <location>
        <begin position="168"/>
        <end position="186"/>
    </location>
</feature>
<proteinExistence type="predicted"/>
<accession>A0A0C3S8B3</accession>
<keyword evidence="1" id="KW-1133">Transmembrane helix</keyword>
<feature type="transmembrane region" description="Helical" evidence="1">
    <location>
        <begin position="101"/>
        <end position="122"/>
    </location>
</feature>
<reference evidence="2 3" key="1">
    <citation type="journal article" date="2014" name="PLoS Genet.">
        <title>Analysis of the Phlebiopsis gigantea genome, transcriptome and secretome provides insight into its pioneer colonization strategies of wood.</title>
        <authorList>
            <person name="Hori C."/>
            <person name="Ishida T."/>
            <person name="Igarashi K."/>
            <person name="Samejima M."/>
            <person name="Suzuki H."/>
            <person name="Master E."/>
            <person name="Ferreira P."/>
            <person name="Ruiz-Duenas F.J."/>
            <person name="Held B."/>
            <person name="Canessa P."/>
            <person name="Larrondo L.F."/>
            <person name="Schmoll M."/>
            <person name="Druzhinina I.S."/>
            <person name="Kubicek C.P."/>
            <person name="Gaskell J.A."/>
            <person name="Kersten P."/>
            <person name="St John F."/>
            <person name="Glasner J."/>
            <person name="Sabat G."/>
            <person name="Splinter BonDurant S."/>
            <person name="Syed K."/>
            <person name="Yadav J."/>
            <person name="Mgbeahuruike A.C."/>
            <person name="Kovalchuk A."/>
            <person name="Asiegbu F.O."/>
            <person name="Lackner G."/>
            <person name="Hoffmeister D."/>
            <person name="Rencoret J."/>
            <person name="Gutierrez A."/>
            <person name="Sun H."/>
            <person name="Lindquist E."/>
            <person name="Barry K."/>
            <person name="Riley R."/>
            <person name="Grigoriev I.V."/>
            <person name="Henrissat B."/>
            <person name="Kues U."/>
            <person name="Berka R.M."/>
            <person name="Martinez A.T."/>
            <person name="Covert S.F."/>
            <person name="Blanchette R.A."/>
            <person name="Cullen D."/>
        </authorList>
    </citation>
    <scope>NUCLEOTIDE SEQUENCE [LARGE SCALE GENOMIC DNA]</scope>
    <source>
        <strain evidence="2 3">11061_1 CR5-6</strain>
    </source>
</reference>
<dbReference type="EMBL" id="KN840550">
    <property type="protein sequence ID" value="KIP05190.1"/>
    <property type="molecule type" value="Genomic_DNA"/>
</dbReference>
<dbReference type="Proteomes" id="UP000053257">
    <property type="component" value="Unassembled WGS sequence"/>
</dbReference>
<feature type="transmembrane region" description="Helical" evidence="1">
    <location>
        <begin position="128"/>
        <end position="147"/>
    </location>
</feature>
<evidence type="ECO:0000313" key="2">
    <source>
        <dbReference type="EMBL" id="KIP05190.1"/>
    </source>
</evidence>
<sequence>MSPMDQIVLNANLRRRSFWLDERCLPLYAAALSLLTLVAAWPYKPAVALHRDPRVNASWRGFLHERGGTTILLFKAARLAGMVALLWTWQSNFAQREWREPAVCVCAALLYASSLALCNVLALPRRALVFSLHLTLVSLAVLAVYAYRDIWPLMTFTLQPKDGLEGDLLWVKLGLLLVFGAVLPLFEPYPYIPYDPTGQPSVQDPAPVPGAEQTASIASFLTYVWLDPVIWRAHQVPHLPHDELPPLCDDDQVKNLIAESYPNLDPLSGGTSSGSLFWGLARIFRHSILHQALSLVIIVTSRIAVPIGTNRLLAYLETGGQGAVVRPWVWILCLVLGPLGKTLFWELYQFIS</sequence>
<evidence type="ECO:0000256" key="1">
    <source>
        <dbReference type="SAM" id="Phobius"/>
    </source>
</evidence>
<evidence type="ECO:0000313" key="3">
    <source>
        <dbReference type="Proteomes" id="UP000053257"/>
    </source>
</evidence>
<dbReference type="OrthoDB" id="2801672at2759"/>
<dbReference type="HOGENOM" id="CLU_788848_0_0_1"/>
<protein>
    <submittedName>
        <fullName evidence="2">Uncharacterized protein</fullName>
    </submittedName>
</protein>
<organism evidence="2 3">
    <name type="scientific">Phlebiopsis gigantea (strain 11061_1 CR5-6)</name>
    <name type="common">White-rot fungus</name>
    <name type="synonym">Peniophora gigantea</name>
    <dbReference type="NCBI Taxonomy" id="745531"/>
    <lineage>
        <taxon>Eukaryota</taxon>
        <taxon>Fungi</taxon>
        <taxon>Dikarya</taxon>
        <taxon>Basidiomycota</taxon>
        <taxon>Agaricomycotina</taxon>
        <taxon>Agaricomycetes</taxon>
        <taxon>Polyporales</taxon>
        <taxon>Phanerochaetaceae</taxon>
        <taxon>Phlebiopsis</taxon>
    </lineage>
</organism>
<name>A0A0C3S8B3_PHLG1</name>